<feature type="transmembrane region" description="Helical" evidence="7">
    <location>
        <begin position="114"/>
        <end position="137"/>
    </location>
</feature>
<evidence type="ECO:0000313" key="9">
    <source>
        <dbReference type="Proteomes" id="UP000680067"/>
    </source>
</evidence>
<evidence type="ECO:0000313" key="8">
    <source>
        <dbReference type="EMBL" id="MBR7784209.1"/>
    </source>
</evidence>
<accession>A0A941I8U8</accession>
<dbReference type="GO" id="GO:0005886">
    <property type="term" value="C:plasma membrane"/>
    <property type="evidence" value="ECO:0007669"/>
    <property type="project" value="UniProtKB-SubCell"/>
</dbReference>
<dbReference type="PANTHER" id="PTHR30250:SF10">
    <property type="entry name" value="LIPOPOLYSACCHARIDE BIOSYNTHESIS PROTEIN WZXC"/>
    <property type="match status" value="1"/>
</dbReference>
<dbReference type="AlphaFoldDB" id="A0A941I8U8"/>
<proteinExistence type="inferred from homology"/>
<evidence type="ECO:0000256" key="4">
    <source>
        <dbReference type="ARBA" id="ARBA00022692"/>
    </source>
</evidence>
<evidence type="ECO:0000256" key="2">
    <source>
        <dbReference type="ARBA" id="ARBA00007430"/>
    </source>
</evidence>
<gene>
    <name evidence="8" type="ORF">KDM89_18870</name>
</gene>
<dbReference type="InterPro" id="IPR050833">
    <property type="entry name" value="Poly_Biosynth_Transport"/>
</dbReference>
<keyword evidence="5 7" id="KW-1133">Transmembrane helix</keyword>
<feature type="transmembrane region" description="Helical" evidence="7">
    <location>
        <begin position="393"/>
        <end position="412"/>
    </location>
</feature>
<evidence type="ECO:0000256" key="7">
    <source>
        <dbReference type="SAM" id="Phobius"/>
    </source>
</evidence>
<evidence type="ECO:0000256" key="5">
    <source>
        <dbReference type="ARBA" id="ARBA00022989"/>
    </source>
</evidence>
<evidence type="ECO:0000256" key="3">
    <source>
        <dbReference type="ARBA" id="ARBA00022475"/>
    </source>
</evidence>
<dbReference type="EMBL" id="JAGSPN010000021">
    <property type="protein sequence ID" value="MBR7784209.1"/>
    <property type="molecule type" value="Genomic_DNA"/>
</dbReference>
<feature type="transmembrane region" description="Helical" evidence="7">
    <location>
        <begin position="303"/>
        <end position="324"/>
    </location>
</feature>
<keyword evidence="4 7" id="KW-0812">Transmembrane</keyword>
<dbReference type="RefSeq" id="WP_212689476.1">
    <property type="nucleotide sequence ID" value="NZ_JAGSPN010000021.1"/>
</dbReference>
<keyword evidence="9" id="KW-1185">Reference proteome</keyword>
<sequence>MPTSKSFASSVLILLGGTSVALAVPLVASPFLSHIYTPEMFGQMAVFVSAVSIGAIAATGRYELAIPIPKSNITALGVAVVACMSAGFIAVLASVGLAFLSLSAPKLLGSALSTTVWVVAVPICIMMLACIQILTYWQSRRQAFGVVAEARASQAIAMTGGQLGAGLLGLGDIGLIGGYIIGAAVSLWRLTRSGWNDLQVNSARLHRRWLFAAAKRFANMPKFLVIGHLANVVSSQLPVIMLATLYGSREAGLYAFAERMTLIPCAVVANSVGEVFRQSAAQIFQREGNCLDLFLKTKLRLSILAFVFALAIVTAAPTAFSLMFGDAWNEAGQLAVSLGIIAFFQTVSSPLSQTVYLSSEYRGDLAWQLVRLLLSAAGIYVGFILFADFKTSVFFHSIIFALAYMLHSVMQYQVARGGRKL</sequence>
<name>A0A941I8U8_9BURK</name>
<protein>
    <submittedName>
        <fullName evidence="8">Oligosaccharide flippase family protein</fullName>
    </submittedName>
</protein>
<comment type="subcellular location">
    <subcellularLocation>
        <location evidence="1">Cell membrane</location>
        <topology evidence="1">Multi-pass membrane protein</topology>
    </subcellularLocation>
</comment>
<feature type="transmembrane region" description="Helical" evidence="7">
    <location>
        <begin position="76"/>
        <end position="102"/>
    </location>
</feature>
<evidence type="ECO:0000256" key="1">
    <source>
        <dbReference type="ARBA" id="ARBA00004651"/>
    </source>
</evidence>
<keyword evidence="6 7" id="KW-0472">Membrane</keyword>
<feature type="transmembrane region" description="Helical" evidence="7">
    <location>
        <begin position="47"/>
        <end position="64"/>
    </location>
</feature>
<evidence type="ECO:0000256" key="6">
    <source>
        <dbReference type="ARBA" id="ARBA00023136"/>
    </source>
</evidence>
<reference evidence="8" key="1">
    <citation type="submission" date="2021-04" db="EMBL/GenBank/DDBJ databases">
        <title>novel species isolated from subtropical streams in China.</title>
        <authorList>
            <person name="Lu H."/>
        </authorList>
    </citation>
    <scope>NUCLEOTIDE SEQUENCE</scope>
    <source>
        <strain evidence="8">LFS511W</strain>
    </source>
</reference>
<dbReference type="Pfam" id="PF13440">
    <property type="entry name" value="Polysacc_synt_3"/>
    <property type="match status" value="1"/>
</dbReference>
<feature type="transmembrane region" description="Helical" evidence="7">
    <location>
        <begin position="369"/>
        <end position="387"/>
    </location>
</feature>
<dbReference type="PANTHER" id="PTHR30250">
    <property type="entry name" value="PST FAMILY PREDICTED COLANIC ACID TRANSPORTER"/>
    <property type="match status" value="1"/>
</dbReference>
<keyword evidence="3" id="KW-1003">Cell membrane</keyword>
<dbReference type="Proteomes" id="UP000680067">
    <property type="component" value="Unassembled WGS sequence"/>
</dbReference>
<comment type="similarity">
    <text evidence="2">Belongs to the polysaccharide synthase family.</text>
</comment>
<comment type="caution">
    <text evidence="8">The sequence shown here is derived from an EMBL/GenBank/DDBJ whole genome shotgun (WGS) entry which is preliminary data.</text>
</comment>
<organism evidence="8 9">
    <name type="scientific">Undibacterium luofuense</name>
    <dbReference type="NCBI Taxonomy" id="2828733"/>
    <lineage>
        <taxon>Bacteria</taxon>
        <taxon>Pseudomonadati</taxon>
        <taxon>Pseudomonadota</taxon>
        <taxon>Betaproteobacteria</taxon>
        <taxon>Burkholderiales</taxon>
        <taxon>Oxalobacteraceae</taxon>
        <taxon>Undibacterium</taxon>
    </lineage>
</organism>